<protein>
    <submittedName>
        <fullName evidence="11">TRAP transporter small permease subunit</fullName>
    </submittedName>
</protein>
<feature type="transmembrane region" description="Helical" evidence="9">
    <location>
        <begin position="55"/>
        <end position="72"/>
    </location>
</feature>
<dbReference type="PANTHER" id="PTHR35011:SF10">
    <property type="entry name" value="TRAP TRANSPORTER SMALL PERMEASE PROTEIN"/>
    <property type="match status" value="1"/>
</dbReference>
<comment type="similarity">
    <text evidence="8">Belongs to the TRAP transporter small permease family.</text>
</comment>
<feature type="transmembrane region" description="Helical" evidence="9">
    <location>
        <begin position="14"/>
        <end position="35"/>
    </location>
</feature>
<keyword evidence="3" id="KW-1003">Cell membrane</keyword>
<reference evidence="11" key="1">
    <citation type="submission" date="2022-06" db="EMBL/GenBank/DDBJ databases">
        <title>Genome sequencing of Brevibacillus sp. BB3-R1.</title>
        <authorList>
            <person name="Heo J."/>
            <person name="Lee D."/>
            <person name="Won M."/>
            <person name="Han B.-H."/>
            <person name="Hong S.-B."/>
            <person name="Kwon S.-W."/>
        </authorList>
    </citation>
    <scope>NUCLEOTIDE SEQUENCE</scope>
    <source>
        <strain evidence="11">BB3-R1</strain>
    </source>
</reference>
<evidence type="ECO:0000256" key="5">
    <source>
        <dbReference type="ARBA" id="ARBA00022692"/>
    </source>
</evidence>
<evidence type="ECO:0000313" key="12">
    <source>
        <dbReference type="Proteomes" id="UP001056500"/>
    </source>
</evidence>
<organism evidence="11 12">
    <name type="scientific">Brevibacillus ruminantium</name>
    <dbReference type="NCBI Taxonomy" id="2950604"/>
    <lineage>
        <taxon>Bacteria</taxon>
        <taxon>Bacillati</taxon>
        <taxon>Bacillota</taxon>
        <taxon>Bacilli</taxon>
        <taxon>Bacillales</taxon>
        <taxon>Paenibacillaceae</taxon>
        <taxon>Brevibacillus</taxon>
    </lineage>
</organism>
<evidence type="ECO:0000256" key="6">
    <source>
        <dbReference type="ARBA" id="ARBA00022989"/>
    </source>
</evidence>
<keyword evidence="12" id="KW-1185">Reference proteome</keyword>
<evidence type="ECO:0000256" key="8">
    <source>
        <dbReference type="ARBA" id="ARBA00038436"/>
    </source>
</evidence>
<feature type="transmembrane region" description="Helical" evidence="9">
    <location>
        <begin position="92"/>
        <end position="112"/>
    </location>
</feature>
<proteinExistence type="inferred from homology"/>
<feature type="transmembrane region" description="Helical" evidence="9">
    <location>
        <begin position="132"/>
        <end position="154"/>
    </location>
</feature>
<evidence type="ECO:0000259" key="10">
    <source>
        <dbReference type="Pfam" id="PF04290"/>
    </source>
</evidence>
<dbReference type="PANTHER" id="PTHR35011">
    <property type="entry name" value="2,3-DIKETO-L-GULONATE TRAP TRANSPORTER SMALL PERMEASE PROTEIN YIAM"/>
    <property type="match status" value="1"/>
</dbReference>
<evidence type="ECO:0000256" key="1">
    <source>
        <dbReference type="ARBA" id="ARBA00004429"/>
    </source>
</evidence>
<evidence type="ECO:0000256" key="3">
    <source>
        <dbReference type="ARBA" id="ARBA00022475"/>
    </source>
</evidence>
<accession>A0ABY4WKX6</accession>
<comment type="subcellular location">
    <subcellularLocation>
        <location evidence="1">Cell inner membrane</location>
        <topology evidence="1">Multi-pass membrane protein</topology>
    </subcellularLocation>
</comment>
<evidence type="ECO:0000256" key="7">
    <source>
        <dbReference type="ARBA" id="ARBA00023136"/>
    </source>
</evidence>
<evidence type="ECO:0000256" key="4">
    <source>
        <dbReference type="ARBA" id="ARBA00022519"/>
    </source>
</evidence>
<dbReference type="InterPro" id="IPR007387">
    <property type="entry name" value="TRAP_DctQ"/>
</dbReference>
<name>A0ABY4WKX6_9BACL</name>
<evidence type="ECO:0000313" key="11">
    <source>
        <dbReference type="EMBL" id="USG66788.1"/>
    </source>
</evidence>
<feature type="domain" description="Tripartite ATP-independent periplasmic transporters DctQ component" evidence="10">
    <location>
        <begin position="30"/>
        <end position="161"/>
    </location>
</feature>
<evidence type="ECO:0000256" key="9">
    <source>
        <dbReference type="SAM" id="Phobius"/>
    </source>
</evidence>
<dbReference type="Proteomes" id="UP001056500">
    <property type="component" value="Chromosome"/>
</dbReference>
<keyword evidence="5 9" id="KW-0812">Transmembrane</keyword>
<sequence>MKFFQLLYDWSDRLIRLGGMIAGAFIVLTTGMIFFEIVSRSLFNAPTTWATELSIYAIIGSCFFGAAYAVRVDAHIKVDLLLHNVSASIRRWMLIVSAGIGLFFSLFFSFFGFEHVKQSMELGFTSASLLQIPMYIPEMLLPIGGILLCLAFLLQLIDYIRGQEGGEA</sequence>
<keyword evidence="6 9" id="KW-1133">Transmembrane helix</keyword>
<dbReference type="RefSeq" id="WP_251873893.1">
    <property type="nucleotide sequence ID" value="NZ_CP098755.1"/>
</dbReference>
<dbReference type="InterPro" id="IPR055348">
    <property type="entry name" value="DctQ"/>
</dbReference>
<evidence type="ECO:0000256" key="2">
    <source>
        <dbReference type="ARBA" id="ARBA00022448"/>
    </source>
</evidence>
<keyword evidence="2" id="KW-0813">Transport</keyword>
<gene>
    <name evidence="11" type="ORF">NDK47_05675</name>
</gene>
<dbReference type="EMBL" id="CP098755">
    <property type="protein sequence ID" value="USG66788.1"/>
    <property type="molecule type" value="Genomic_DNA"/>
</dbReference>
<keyword evidence="4" id="KW-0997">Cell inner membrane</keyword>
<keyword evidence="7 9" id="KW-0472">Membrane</keyword>
<dbReference type="Pfam" id="PF04290">
    <property type="entry name" value="DctQ"/>
    <property type="match status" value="1"/>
</dbReference>